<dbReference type="InterPro" id="IPR013083">
    <property type="entry name" value="Znf_RING/FYVE/PHD"/>
</dbReference>
<evidence type="ECO:0000256" key="1">
    <source>
        <dbReference type="ARBA" id="ARBA00022723"/>
    </source>
</evidence>
<evidence type="ECO:0000259" key="5">
    <source>
        <dbReference type="PROSITE" id="PS50089"/>
    </source>
</evidence>
<keyword evidence="6" id="KW-1185">Reference proteome</keyword>
<dbReference type="GO" id="GO:0061630">
    <property type="term" value="F:ubiquitin protein ligase activity"/>
    <property type="evidence" value="ECO:0007669"/>
    <property type="project" value="TreeGrafter"/>
</dbReference>
<dbReference type="RefSeq" id="XP_030538120.1">
    <property type="nucleotide sequence ID" value="XM_030682260.2"/>
</dbReference>
<accession>A0A8B8PTN5</accession>
<dbReference type="GO" id="GO:0016567">
    <property type="term" value="P:protein ubiquitination"/>
    <property type="evidence" value="ECO:0007669"/>
    <property type="project" value="TreeGrafter"/>
</dbReference>
<dbReference type="SUPFAM" id="SSF57850">
    <property type="entry name" value="RING/U-box"/>
    <property type="match status" value="1"/>
</dbReference>
<evidence type="ECO:0000256" key="2">
    <source>
        <dbReference type="ARBA" id="ARBA00022771"/>
    </source>
</evidence>
<gene>
    <name evidence="7" type="primary">LOC115746483</name>
</gene>
<dbReference type="KEGG" id="rarg:115746483"/>
<reference evidence="7" key="1">
    <citation type="submission" date="2025-08" db="UniProtKB">
        <authorList>
            <consortium name="RefSeq"/>
        </authorList>
    </citation>
    <scope>IDENTIFICATION</scope>
    <source>
        <tissue evidence="7">Leaf</tissue>
    </source>
</reference>
<evidence type="ECO:0000313" key="7">
    <source>
        <dbReference type="RefSeq" id="XP_030538120.1"/>
    </source>
</evidence>
<dbReference type="Proteomes" id="UP000827889">
    <property type="component" value="Chromosome 3"/>
</dbReference>
<protein>
    <submittedName>
        <fullName evidence="7">Brassinosteroid-responsive RING protein 1-like</fullName>
    </submittedName>
</protein>
<dbReference type="GO" id="GO:0008270">
    <property type="term" value="F:zinc ion binding"/>
    <property type="evidence" value="ECO:0007669"/>
    <property type="project" value="UniProtKB-KW"/>
</dbReference>
<keyword evidence="3" id="KW-0862">Zinc</keyword>
<dbReference type="InterPro" id="IPR001841">
    <property type="entry name" value="Znf_RING"/>
</dbReference>
<dbReference type="GeneID" id="115746483"/>
<feature type="domain" description="RING-type" evidence="5">
    <location>
        <begin position="89"/>
        <end position="132"/>
    </location>
</feature>
<proteinExistence type="predicted"/>
<keyword evidence="1" id="KW-0479">Metal-binding</keyword>
<dbReference type="Gene3D" id="3.30.40.10">
    <property type="entry name" value="Zinc/RING finger domain, C3HC4 (zinc finger)"/>
    <property type="match status" value="1"/>
</dbReference>
<dbReference type="OrthoDB" id="8062037at2759"/>
<dbReference type="PANTHER" id="PTHR45969">
    <property type="entry name" value="RING ZINC FINGER PROTEIN-RELATED"/>
    <property type="match status" value="1"/>
</dbReference>
<evidence type="ECO:0000313" key="6">
    <source>
        <dbReference type="Proteomes" id="UP000827889"/>
    </source>
</evidence>
<evidence type="ECO:0000256" key="4">
    <source>
        <dbReference type="PROSITE-ProRule" id="PRU00175"/>
    </source>
</evidence>
<dbReference type="SMART" id="SM00184">
    <property type="entry name" value="RING"/>
    <property type="match status" value="1"/>
</dbReference>
<name>A0A8B8PTN5_9MYRT</name>
<dbReference type="Pfam" id="PF13639">
    <property type="entry name" value="zf-RING_2"/>
    <property type="match status" value="1"/>
</dbReference>
<organism evidence="6 7">
    <name type="scientific">Rhodamnia argentea</name>
    <dbReference type="NCBI Taxonomy" id="178133"/>
    <lineage>
        <taxon>Eukaryota</taxon>
        <taxon>Viridiplantae</taxon>
        <taxon>Streptophyta</taxon>
        <taxon>Embryophyta</taxon>
        <taxon>Tracheophyta</taxon>
        <taxon>Spermatophyta</taxon>
        <taxon>Magnoliopsida</taxon>
        <taxon>eudicotyledons</taxon>
        <taxon>Gunneridae</taxon>
        <taxon>Pentapetalae</taxon>
        <taxon>rosids</taxon>
        <taxon>malvids</taxon>
        <taxon>Myrtales</taxon>
        <taxon>Myrtaceae</taxon>
        <taxon>Myrtoideae</taxon>
        <taxon>Myrteae</taxon>
        <taxon>Australasian group</taxon>
        <taxon>Rhodamnia</taxon>
    </lineage>
</organism>
<dbReference type="PROSITE" id="PS50089">
    <property type="entry name" value="ZF_RING_2"/>
    <property type="match status" value="1"/>
</dbReference>
<dbReference type="AlphaFoldDB" id="A0A8B8PTN5"/>
<keyword evidence="2 4" id="KW-0863">Zinc-finger</keyword>
<sequence length="169" mass="19014">MGFPVCYTDLLLPNLFLRTFSLFAPLRTAVHFLLRLPGLLEPDPTPLQEPESLYSSSVSPSLTLMRELLPVVRFSDLADGCPDPPESACSVCLHDFEADDEIRRLLNCRHVFHWGCLDRWIGYARRTCPLCRAPVVPDEVEGPINERLWAASGVPELHEDSYGDARHGL</sequence>
<dbReference type="PANTHER" id="PTHR45969:SF95">
    <property type="entry name" value="TRANSCRIPTION FACTOR C2H2 FAMILY-RELATED"/>
    <property type="match status" value="1"/>
</dbReference>
<evidence type="ECO:0000256" key="3">
    <source>
        <dbReference type="ARBA" id="ARBA00022833"/>
    </source>
</evidence>